<dbReference type="KEGG" id="vg:26639429"/>
<proteinExistence type="predicted"/>
<accession>A0A0M3UKD2</accession>
<evidence type="ECO:0000313" key="1">
    <source>
        <dbReference type="EMBL" id="ALF00215.1"/>
    </source>
</evidence>
<protein>
    <submittedName>
        <fullName evidence="1">Uncharacterized protein</fullName>
    </submittedName>
</protein>
<dbReference type="RefSeq" id="YP_009213211.1">
    <property type="nucleotide sequence ID" value="NC_028952.1"/>
</dbReference>
<evidence type="ECO:0000313" key="2">
    <source>
        <dbReference type="Proteomes" id="UP000202764"/>
    </source>
</evidence>
<sequence length="104" mass="11850">MTTLKKTFYARADLDAFIAELPPLAFQSVTHGSVAMTLRWRTLKLHCIGFTDSSFVRGKTYEVKRETQESYLVRAESGEMIAVNRYSLTSPKPLAHFRYEEGLA</sequence>
<dbReference type="GeneID" id="26639429"/>
<keyword evidence="2" id="KW-1185">Reference proteome</keyword>
<organism evidence="1 2">
    <name type="scientific">Streptomyces phage SF3</name>
    <dbReference type="NCBI Taxonomy" id="1690818"/>
    <lineage>
        <taxon>Viruses</taxon>
        <taxon>Duplodnaviria</taxon>
        <taxon>Heunggongvirae</taxon>
        <taxon>Uroviricota</taxon>
        <taxon>Caudoviricetes</taxon>
        <taxon>Siftrevirus</taxon>
        <taxon>Siftrevirus SF3</taxon>
    </lineage>
</organism>
<gene>
    <name evidence="1" type="ORF">SF3_850</name>
</gene>
<dbReference type="EMBL" id="KT221034">
    <property type="protein sequence ID" value="ALF00215.1"/>
    <property type="molecule type" value="Genomic_DNA"/>
</dbReference>
<name>A0A0M3UKD2_9CAUD</name>
<dbReference type="Proteomes" id="UP000202764">
    <property type="component" value="Segment"/>
</dbReference>
<reference evidence="1 2" key="1">
    <citation type="submission" date="2015-06" db="EMBL/GenBank/DDBJ databases">
        <title>Complete genomic sequence analysis of two virulent actinophages of Streptomyces flavovirens.</title>
        <authorList>
            <person name="Sharaf A."/>
            <person name="Marie E."/>
            <person name="ElBaz R."/>
            <person name="Elmaghraby I."/>
            <person name="Mercati F."/>
        </authorList>
    </citation>
    <scope>NUCLEOTIDE SEQUENCE [LARGE SCALE GENOMIC DNA]</scope>
</reference>